<dbReference type="PRINTS" id="PR01404">
    <property type="entry name" value="NPPPHYDRLASE"/>
</dbReference>
<name>A0A849CHN9_PASMD</name>
<feature type="binding site" evidence="3">
    <location>
        <position position="56"/>
    </location>
    <ligand>
        <name>Mg(2+)</name>
        <dbReference type="ChEBI" id="CHEBI:18420"/>
    </ligand>
</feature>
<dbReference type="PANTHER" id="PTHR21340">
    <property type="entry name" value="DIADENOSINE 5,5-P1,P4-TETRAPHOSPHATE PYROPHOSPHOHYDROLASE MUTT"/>
    <property type="match status" value="1"/>
</dbReference>
<dbReference type="GO" id="GO:0006754">
    <property type="term" value="P:ATP biosynthetic process"/>
    <property type="evidence" value="ECO:0007669"/>
    <property type="project" value="TreeGrafter"/>
</dbReference>
<evidence type="ECO:0000313" key="5">
    <source>
        <dbReference type="EMBL" id="NNI78627.1"/>
    </source>
</evidence>
<comment type="caution">
    <text evidence="5">The sequence shown here is derived from an EMBL/GenBank/DDBJ whole genome shotgun (WGS) entry which is preliminary data.</text>
</comment>
<keyword evidence="1" id="KW-0378">Hydrolase</keyword>
<dbReference type="NCBIfam" id="NF006961">
    <property type="entry name" value="PRK09438.1"/>
    <property type="match status" value="1"/>
</dbReference>
<evidence type="ECO:0000256" key="2">
    <source>
        <dbReference type="PIRSR" id="PIRSR603564-1"/>
    </source>
</evidence>
<proteinExistence type="predicted"/>
<evidence type="ECO:0000259" key="4">
    <source>
        <dbReference type="PROSITE" id="PS51462"/>
    </source>
</evidence>
<protein>
    <submittedName>
        <fullName evidence="5">Dihydroneopterin triphosphate diphosphatase</fullName>
    </submittedName>
</protein>
<dbReference type="InterPro" id="IPR015797">
    <property type="entry name" value="NUDIX_hydrolase-like_dom_sf"/>
</dbReference>
<dbReference type="Proteomes" id="UP000540079">
    <property type="component" value="Unassembled WGS sequence"/>
</dbReference>
<dbReference type="PROSITE" id="PS51462">
    <property type="entry name" value="NUDIX"/>
    <property type="match status" value="1"/>
</dbReference>
<feature type="binding site" evidence="3">
    <location>
        <position position="52"/>
    </location>
    <ligand>
        <name>Mg(2+)</name>
        <dbReference type="ChEBI" id="CHEBI:18420"/>
    </ligand>
</feature>
<dbReference type="EMBL" id="PPVL01000003">
    <property type="protein sequence ID" value="NNI78627.1"/>
    <property type="molecule type" value="Genomic_DNA"/>
</dbReference>
<feature type="binding site" evidence="2">
    <location>
        <position position="25"/>
    </location>
    <ligand>
        <name>substrate</name>
    </ligand>
</feature>
<dbReference type="GO" id="GO:0008828">
    <property type="term" value="F:dATP diphosphatase activity"/>
    <property type="evidence" value="ECO:0007669"/>
    <property type="project" value="InterPro"/>
</dbReference>
<dbReference type="PANTHER" id="PTHR21340:SF0">
    <property type="entry name" value="BIS(5'-NUCLEOSYL)-TETRAPHOSPHATASE [ASYMMETRICAL]"/>
    <property type="match status" value="1"/>
</dbReference>
<dbReference type="CDD" id="cd04664">
    <property type="entry name" value="NUDIX_DHNTPase_like"/>
    <property type="match status" value="1"/>
</dbReference>
<dbReference type="InterPro" id="IPR003564">
    <property type="entry name" value="DHNTPase"/>
</dbReference>
<feature type="binding site" evidence="2">
    <location>
        <position position="3"/>
    </location>
    <ligand>
        <name>substrate</name>
    </ligand>
</feature>
<evidence type="ECO:0000256" key="1">
    <source>
        <dbReference type="ARBA" id="ARBA00022801"/>
    </source>
</evidence>
<dbReference type="GO" id="GO:0019177">
    <property type="term" value="F:dihydroneopterin triphosphate pyrophosphohydrolase activity"/>
    <property type="evidence" value="ECO:0007669"/>
    <property type="project" value="InterPro"/>
</dbReference>
<sequence>MYKNPHSVLVVIFCYNTQRVLMLQRQDDPTFWQSVTGSLALNESPRETAIREVKEEVGIDIQLESLALFDCEERIAFEIFPHFRYKYAPNVTHCLEHWFLLGLAEERIPHLTEHVAFQWLPADQAAILTKSWNNRALIEKYLVKQPLDSGILQRITNEYNYLIKKEIENGRS</sequence>
<keyword evidence="3" id="KW-0479">Metal-binding</keyword>
<reference evidence="5 6" key="1">
    <citation type="journal article" date="2018" name="Front. Microbiol.">
        <title>Genetic and Phylogenetic Characteristics of Pasteurella multocida Isolates From Different Host Species.</title>
        <authorList>
            <person name="Peng Z."/>
            <person name="Liang W."/>
            <person name="Wang F."/>
            <person name="Xu Z."/>
            <person name="Xie Z."/>
            <person name="Lian Z."/>
            <person name="Hua L."/>
            <person name="Zhou R."/>
            <person name="Chen H."/>
            <person name="Wu B."/>
        </authorList>
    </citation>
    <scope>NUCLEOTIDE SEQUENCE [LARGE SCALE GENOMIC DNA]</scope>
    <source>
        <strain evidence="5 6">HNA06</strain>
    </source>
</reference>
<dbReference type="InterPro" id="IPR051325">
    <property type="entry name" value="Nudix_hydrolase_domain"/>
</dbReference>
<feature type="binding site" evidence="3">
    <location>
        <position position="113"/>
    </location>
    <ligand>
        <name>Mg(2+)</name>
        <dbReference type="ChEBI" id="CHEBI:18420"/>
    </ligand>
</feature>
<feature type="binding site" evidence="2">
    <location>
        <position position="36"/>
    </location>
    <ligand>
        <name>substrate</name>
    </ligand>
</feature>
<evidence type="ECO:0000313" key="6">
    <source>
        <dbReference type="Proteomes" id="UP000540079"/>
    </source>
</evidence>
<keyword evidence="3" id="KW-0460">Magnesium</keyword>
<feature type="binding site" evidence="2">
    <location>
        <position position="131"/>
    </location>
    <ligand>
        <name>substrate</name>
    </ligand>
</feature>
<dbReference type="InterPro" id="IPR000086">
    <property type="entry name" value="NUDIX_hydrolase_dom"/>
</dbReference>
<dbReference type="InterPro" id="IPR020084">
    <property type="entry name" value="NUDIX_hydrolase_CS"/>
</dbReference>
<dbReference type="GO" id="GO:0004081">
    <property type="term" value="F:bis(5'-nucleosyl)-tetraphosphatase (asymmetrical) activity"/>
    <property type="evidence" value="ECO:0007669"/>
    <property type="project" value="TreeGrafter"/>
</dbReference>
<dbReference type="Pfam" id="PF00293">
    <property type="entry name" value="NUDIX"/>
    <property type="match status" value="1"/>
</dbReference>
<dbReference type="AlphaFoldDB" id="A0A849CHN9"/>
<dbReference type="GO" id="GO:0046656">
    <property type="term" value="P:folic acid biosynthetic process"/>
    <property type="evidence" value="ECO:0007669"/>
    <property type="project" value="InterPro"/>
</dbReference>
<dbReference type="SUPFAM" id="SSF55811">
    <property type="entry name" value="Nudix"/>
    <property type="match status" value="1"/>
</dbReference>
<evidence type="ECO:0000256" key="3">
    <source>
        <dbReference type="PIRSR" id="PIRSR603564-2"/>
    </source>
</evidence>
<gene>
    <name evidence="5" type="ORF">C2800_04185</name>
</gene>
<dbReference type="Gene3D" id="3.90.79.10">
    <property type="entry name" value="Nucleoside Triphosphate Pyrophosphohydrolase"/>
    <property type="match status" value="1"/>
</dbReference>
<comment type="cofactor">
    <cofactor evidence="3">
        <name>Mg(2+)</name>
        <dbReference type="ChEBI" id="CHEBI:18420"/>
    </cofactor>
    <text evidence="3">Binds 1 Mg(2+) ion per subunit.</text>
</comment>
<feature type="domain" description="Nudix hydrolase" evidence="4">
    <location>
        <begin position="3"/>
        <end position="142"/>
    </location>
</feature>
<feature type="binding site" evidence="2">
    <location>
        <begin position="77"/>
        <end position="80"/>
    </location>
    <ligand>
        <name>substrate</name>
    </ligand>
</feature>
<accession>A0A849CHN9</accession>
<dbReference type="GO" id="GO:0006167">
    <property type="term" value="P:AMP biosynthetic process"/>
    <property type="evidence" value="ECO:0007669"/>
    <property type="project" value="TreeGrafter"/>
</dbReference>
<dbReference type="PROSITE" id="PS00893">
    <property type="entry name" value="NUDIX_BOX"/>
    <property type="match status" value="1"/>
</dbReference>
<dbReference type="GO" id="GO:0046872">
    <property type="term" value="F:metal ion binding"/>
    <property type="evidence" value="ECO:0007669"/>
    <property type="project" value="UniProtKB-KW"/>
</dbReference>
<organism evidence="5 6">
    <name type="scientific">Pasteurella multocida</name>
    <dbReference type="NCBI Taxonomy" id="747"/>
    <lineage>
        <taxon>Bacteria</taxon>
        <taxon>Pseudomonadati</taxon>
        <taxon>Pseudomonadota</taxon>
        <taxon>Gammaproteobacteria</taxon>
        <taxon>Pasteurellales</taxon>
        <taxon>Pasteurellaceae</taxon>
        <taxon>Pasteurella</taxon>
    </lineage>
</organism>